<comment type="caution">
    <text evidence="2">The sequence shown here is derived from an EMBL/GenBank/DDBJ whole genome shotgun (WGS) entry which is preliminary data.</text>
</comment>
<proteinExistence type="predicted"/>
<gene>
    <name evidence="2" type="ORF">EV421DRAFT_2035467</name>
</gene>
<name>A0AA39JKS7_9AGAR</name>
<reference evidence="2" key="1">
    <citation type="submission" date="2023-06" db="EMBL/GenBank/DDBJ databases">
        <authorList>
            <consortium name="Lawrence Berkeley National Laboratory"/>
            <person name="Ahrendt S."/>
            <person name="Sahu N."/>
            <person name="Indic B."/>
            <person name="Wong-Bajracharya J."/>
            <person name="Merenyi Z."/>
            <person name="Ke H.-M."/>
            <person name="Monk M."/>
            <person name="Kocsube S."/>
            <person name="Drula E."/>
            <person name="Lipzen A."/>
            <person name="Balint B."/>
            <person name="Henrissat B."/>
            <person name="Andreopoulos B."/>
            <person name="Martin F.M."/>
            <person name="Harder C.B."/>
            <person name="Rigling D."/>
            <person name="Ford K.L."/>
            <person name="Foster G.D."/>
            <person name="Pangilinan J."/>
            <person name="Papanicolaou A."/>
            <person name="Barry K."/>
            <person name="LaButti K."/>
            <person name="Viragh M."/>
            <person name="Koriabine M."/>
            <person name="Yan M."/>
            <person name="Riley R."/>
            <person name="Champramary S."/>
            <person name="Plett K.L."/>
            <person name="Tsai I.J."/>
            <person name="Slot J."/>
            <person name="Sipos G."/>
            <person name="Plett J."/>
            <person name="Nagy L.G."/>
            <person name="Grigoriev I.V."/>
        </authorList>
    </citation>
    <scope>NUCLEOTIDE SEQUENCE</scope>
    <source>
        <strain evidence="2">FPL87.14</strain>
    </source>
</reference>
<dbReference type="EMBL" id="JAUEPT010000023">
    <property type="protein sequence ID" value="KAK0443154.1"/>
    <property type="molecule type" value="Genomic_DNA"/>
</dbReference>
<evidence type="ECO:0000313" key="2">
    <source>
        <dbReference type="EMBL" id="KAK0443154.1"/>
    </source>
</evidence>
<feature type="compositionally biased region" description="Low complexity" evidence="1">
    <location>
        <begin position="128"/>
        <end position="138"/>
    </location>
</feature>
<keyword evidence="3" id="KW-1185">Reference proteome</keyword>
<dbReference type="AlphaFoldDB" id="A0AA39JKS7"/>
<dbReference type="Proteomes" id="UP001175226">
    <property type="component" value="Unassembled WGS sequence"/>
</dbReference>
<feature type="region of interest" description="Disordered" evidence="1">
    <location>
        <begin position="128"/>
        <end position="150"/>
    </location>
</feature>
<evidence type="ECO:0000256" key="1">
    <source>
        <dbReference type="SAM" id="MobiDB-lite"/>
    </source>
</evidence>
<evidence type="ECO:0000313" key="3">
    <source>
        <dbReference type="Proteomes" id="UP001175226"/>
    </source>
</evidence>
<accession>A0AA39JKS7</accession>
<protein>
    <submittedName>
        <fullName evidence="2">Uncharacterized protein</fullName>
    </submittedName>
</protein>
<organism evidence="2 3">
    <name type="scientific">Armillaria borealis</name>
    <dbReference type="NCBI Taxonomy" id="47425"/>
    <lineage>
        <taxon>Eukaryota</taxon>
        <taxon>Fungi</taxon>
        <taxon>Dikarya</taxon>
        <taxon>Basidiomycota</taxon>
        <taxon>Agaricomycotina</taxon>
        <taxon>Agaricomycetes</taxon>
        <taxon>Agaricomycetidae</taxon>
        <taxon>Agaricales</taxon>
        <taxon>Marasmiineae</taxon>
        <taxon>Physalacriaceae</taxon>
        <taxon>Armillaria</taxon>
    </lineage>
</organism>
<sequence length="306" mass="35201">MEPILCKSAHTSDRKQLIETSLTIVECTGILYHNLVQEGSGIRAVLNMLYGLLSSEAFVVISPDLQTLAHKIFIILDRYQYWMNDILPKKMRFYSVAYQCYLHSPACGSEISEDDVMRHTAVGRLISSSLNLPPSSSMDDSESHETPLDPQHYPRFSTDSLFQVMLLLIKEHNESILYDWARHLAMQNVWPECLSRLVRWTSKVPQRASGEWEQFRQWAFLKRVLAIVVIGELQNILGHSDDNESLPQYDYDAYTDADQVPWLYEVGGLSRDGEHNAVEYAQIAKHPKFQEYLHPRLPSQEDAVNE</sequence>